<dbReference type="STRING" id="33051.SB4_07420"/>
<keyword evidence="1" id="KW-0812">Transmembrane</keyword>
<dbReference type="RefSeq" id="WP_058732200.1">
    <property type="nucleotide sequence ID" value="NZ_LDTD01000011.1"/>
</dbReference>
<comment type="caution">
    <text evidence="2">The sequence shown here is derived from an EMBL/GenBank/DDBJ whole genome shotgun (WGS) entry which is preliminary data.</text>
</comment>
<accession>A0A147I683</accession>
<feature type="transmembrane region" description="Helical" evidence="1">
    <location>
        <begin position="111"/>
        <end position="130"/>
    </location>
</feature>
<name>A0A147I683_9SPHN</name>
<dbReference type="AlphaFoldDB" id="A0A147I683"/>
<feature type="transmembrane region" description="Helical" evidence="1">
    <location>
        <begin position="292"/>
        <end position="310"/>
    </location>
</feature>
<reference evidence="2 3" key="1">
    <citation type="journal article" date="2016" name="Front. Microbiol.">
        <title>Genomic Resource of Rice Seed Associated Bacteria.</title>
        <authorList>
            <person name="Midha S."/>
            <person name="Bansal K."/>
            <person name="Sharma S."/>
            <person name="Kumar N."/>
            <person name="Patil P.P."/>
            <person name="Chaudhry V."/>
            <person name="Patil P.B."/>
        </authorList>
    </citation>
    <scope>NUCLEOTIDE SEQUENCE [LARGE SCALE GENOMIC DNA]</scope>
    <source>
        <strain evidence="2 3">NS319</strain>
    </source>
</reference>
<protein>
    <submittedName>
        <fullName evidence="2">Membrane protein</fullName>
    </submittedName>
</protein>
<feature type="transmembrane region" description="Helical" evidence="1">
    <location>
        <begin position="423"/>
        <end position="444"/>
    </location>
</feature>
<keyword evidence="1" id="KW-1133">Transmembrane helix</keyword>
<feature type="transmembrane region" description="Helical" evidence="1">
    <location>
        <begin position="17"/>
        <end position="34"/>
    </location>
</feature>
<evidence type="ECO:0000313" key="2">
    <source>
        <dbReference type="EMBL" id="KTT74377.1"/>
    </source>
</evidence>
<sequence>MREASLERLRDEMDRNWRRWVLVAWVAVAAWYMYDRWGQIRWWSLGDTDDNMRLMQVRAWMAGQGWYDLRQYRMNPPVGFDIHWSRIVDLPIAGLILFFRLFTTPAWAERLACGLAPILPLSITMLAIAATARRLIAPLAWPLAMVLLFCAGATQLMYMPMRIDHHGWQLAMLAVTVAGLCDPQAKRGGALVGLASAVSLAIGLEMLPYSAMAGAILTLRWVWDRDEAERLAVYALTLGGGSAAGFAAFASNANYAMRCDALTPVWLSVTVAAGALLFLLARINPASRGARLGLAVVAGAVIAGGFASLFPQCLTRPEQVSPELQRNWLNNVREAKPIYKHPLRVAIPMGIMPVIGMIGAIVAAWRRRTIGWTAVALFTIFACLMLLWQARAAPAAQMLAVPGIAALLWMILPLLLRLRSPLLRVPAIVLAVLVPTGIAAAWVVKYLPSAQPTAYANRVNRATGQCVRTSVLTRVNAYPAATVFTFVDLGPRLIVTTHHNAIAGPYHRNGDAILDVQHAFQGNEAQARAIMKRHGATLLLICPDMAESTNYRARAPGGFYDRLAHGWQPSWLTPLPLPKGSPLRLYRIS</sequence>
<dbReference type="EMBL" id="LDTD01000011">
    <property type="protein sequence ID" value="KTT74377.1"/>
    <property type="molecule type" value="Genomic_DNA"/>
</dbReference>
<keyword evidence="1" id="KW-0472">Membrane</keyword>
<feature type="transmembrane region" description="Helical" evidence="1">
    <location>
        <begin position="261"/>
        <end position="280"/>
    </location>
</feature>
<feature type="transmembrane region" description="Helical" evidence="1">
    <location>
        <begin position="191"/>
        <end position="219"/>
    </location>
</feature>
<evidence type="ECO:0000313" key="3">
    <source>
        <dbReference type="Proteomes" id="UP000072867"/>
    </source>
</evidence>
<feature type="transmembrane region" description="Helical" evidence="1">
    <location>
        <begin position="396"/>
        <end position="416"/>
    </location>
</feature>
<evidence type="ECO:0000256" key="1">
    <source>
        <dbReference type="SAM" id="Phobius"/>
    </source>
</evidence>
<feature type="transmembrane region" description="Helical" evidence="1">
    <location>
        <begin position="372"/>
        <end position="390"/>
    </location>
</feature>
<feature type="transmembrane region" description="Helical" evidence="1">
    <location>
        <begin position="231"/>
        <end position="249"/>
    </location>
</feature>
<dbReference type="Proteomes" id="UP000072867">
    <property type="component" value="Unassembled WGS sequence"/>
</dbReference>
<gene>
    <name evidence="2" type="ORF">NS319_02165</name>
</gene>
<dbReference type="PATRIC" id="fig|33051.3.peg.261"/>
<organism evidence="2 3">
    <name type="scientific">Sphingomonas sanguinis</name>
    <dbReference type="NCBI Taxonomy" id="33051"/>
    <lineage>
        <taxon>Bacteria</taxon>
        <taxon>Pseudomonadati</taxon>
        <taxon>Pseudomonadota</taxon>
        <taxon>Alphaproteobacteria</taxon>
        <taxon>Sphingomonadales</taxon>
        <taxon>Sphingomonadaceae</taxon>
        <taxon>Sphingomonas</taxon>
    </lineage>
</organism>
<feature type="transmembrane region" description="Helical" evidence="1">
    <location>
        <begin position="136"/>
        <end position="156"/>
    </location>
</feature>
<proteinExistence type="predicted"/>
<feature type="transmembrane region" description="Helical" evidence="1">
    <location>
        <begin position="345"/>
        <end position="365"/>
    </location>
</feature>